<evidence type="ECO:0000256" key="5">
    <source>
        <dbReference type="ARBA" id="ARBA00022989"/>
    </source>
</evidence>
<evidence type="ECO:0000256" key="2">
    <source>
        <dbReference type="ARBA" id="ARBA00022448"/>
    </source>
</evidence>
<keyword evidence="5 7" id="KW-1133">Transmembrane helix</keyword>
<evidence type="ECO:0000256" key="7">
    <source>
        <dbReference type="RuleBase" id="RU363032"/>
    </source>
</evidence>
<reference evidence="10 11" key="1">
    <citation type="journal article" date="2019" name="Int. J. Syst. Evol. Microbiol.">
        <title>The Global Catalogue of Microorganisms (GCM) 10K type strain sequencing project: providing services to taxonomists for standard genome sequencing and annotation.</title>
        <authorList>
            <consortium name="The Broad Institute Genomics Platform"/>
            <consortium name="The Broad Institute Genome Sequencing Center for Infectious Disease"/>
            <person name="Wu L."/>
            <person name="Ma J."/>
        </authorList>
    </citation>
    <scope>NUCLEOTIDE SEQUENCE [LARGE SCALE GENOMIC DNA]</scope>
    <source>
        <strain evidence="10 11">JCM 15577</strain>
    </source>
</reference>
<keyword evidence="3" id="KW-1003">Cell membrane</keyword>
<dbReference type="Gene3D" id="1.10.3720.10">
    <property type="entry name" value="MetI-like"/>
    <property type="match status" value="1"/>
</dbReference>
<dbReference type="Pfam" id="PF00528">
    <property type="entry name" value="BPD_transp_1"/>
    <property type="match status" value="1"/>
</dbReference>
<dbReference type="SUPFAM" id="SSF161098">
    <property type="entry name" value="MetI-like"/>
    <property type="match status" value="1"/>
</dbReference>
<evidence type="ECO:0000259" key="9">
    <source>
        <dbReference type="PROSITE" id="PS50928"/>
    </source>
</evidence>
<organism evidence="10 11">
    <name type="scientific">Microbacterium sediminicola</name>
    <dbReference type="NCBI Taxonomy" id="415210"/>
    <lineage>
        <taxon>Bacteria</taxon>
        <taxon>Bacillati</taxon>
        <taxon>Actinomycetota</taxon>
        <taxon>Actinomycetes</taxon>
        <taxon>Micrococcales</taxon>
        <taxon>Microbacteriaceae</taxon>
        <taxon>Microbacterium</taxon>
    </lineage>
</organism>
<feature type="domain" description="ABC transmembrane type-1" evidence="9">
    <location>
        <begin position="103"/>
        <end position="303"/>
    </location>
</feature>
<dbReference type="PANTHER" id="PTHR43744:SF12">
    <property type="entry name" value="ABC TRANSPORTER PERMEASE PROTEIN MG189-RELATED"/>
    <property type="match status" value="1"/>
</dbReference>
<dbReference type="Proteomes" id="UP001501690">
    <property type="component" value="Unassembled WGS sequence"/>
</dbReference>
<dbReference type="RefSeq" id="WP_344072357.1">
    <property type="nucleotide sequence ID" value="NZ_BAAAPL010000002.1"/>
</dbReference>
<keyword evidence="11" id="KW-1185">Reference proteome</keyword>
<keyword evidence="6 7" id="KW-0472">Membrane</keyword>
<comment type="caution">
    <text evidence="10">The sequence shown here is derived from an EMBL/GenBank/DDBJ whole genome shotgun (WGS) entry which is preliminary data.</text>
</comment>
<dbReference type="InterPro" id="IPR000515">
    <property type="entry name" value="MetI-like"/>
</dbReference>
<evidence type="ECO:0000256" key="3">
    <source>
        <dbReference type="ARBA" id="ARBA00022475"/>
    </source>
</evidence>
<sequence length="318" mass="34850">MSATELIVQPSEGRKSRRGYGLHDPQSEHPNPRRWMGRALAWVVIGFFVLFFVIPMVWLALAPTKTARELLLDNPFSFGGFDTLVSNWNELMAFQDGIVWLWLGNASLYVGVALLITLVVSIPAGYALALVDFKGRQLLLIVTLVVMLIPNTALVLPIFLELSAVKLVGTPLSVILPFSFFPFGVYLTYIYFSTAVSKDLLNAARIDGAGEFRVFWQVAMPLATPVIALVGFFNLVTNWNNYFLPFVMVPGRKAPIQVGLAELLSNVPLFNPTSAGSVTIDLPVLAMATILSVAPVLIIFLFSQRFLVSGLTAGGTKE</sequence>
<evidence type="ECO:0000256" key="1">
    <source>
        <dbReference type="ARBA" id="ARBA00004651"/>
    </source>
</evidence>
<feature type="transmembrane region" description="Helical" evidence="7">
    <location>
        <begin position="108"/>
        <end position="131"/>
    </location>
</feature>
<feature type="transmembrane region" description="Helical" evidence="7">
    <location>
        <begin position="39"/>
        <end position="61"/>
    </location>
</feature>
<comment type="subcellular location">
    <subcellularLocation>
        <location evidence="1 7">Cell membrane</location>
        <topology evidence="1 7">Multi-pass membrane protein</topology>
    </subcellularLocation>
</comment>
<keyword evidence="4 7" id="KW-0812">Transmembrane</keyword>
<feature type="transmembrane region" description="Helical" evidence="7">
    <location>
        <begin position="138"/>
        <end position="160"/>
    </location>
</feature>
<feature type="region of interest" description="Disordered" evidence="8">
    <location>
        <begin position="1"/>
        <end position="30"/>
    </location>
</feature>
<feature type="transmembrane region" description="Helical" evidence="7">
    <location>
        <begin position="282"/>
        <end position="302"/>
    </location>
</feature>
<evidence type="ECO:0000256" key="6">
    <source>
        <dbReference type="ARBA" id="ARBA00023136"/>
    </source>
</evidence>
<evidence type="ECO:0000313" key="10">
    <source>
        <dbReference type="EMBL" id="GAA1702903.1"/>
    </source>
</evidence>
<feature type="transmembrane region" description="Helical" evidence="7">
    <location>
        <begin position="172"/>
        <end position="193"/>
    </location>
</feature>
<comment type="similarity">
    <text evidence="7">Belongs to the binding-protein-dependent transport system permease family.</text>
</comment>
<evidence type="ECO:0000256" key="4">
    <source>
        <dbReference type="ARBA" id="ARBA00022692"/>
    </source>
</evidence>
<dbReference type="EMBL" id="BAAAPL010000002">
    <property type="protein sequence ID" value="GAA1702903.1"/>
    <property type="molecule type" value="Genomic_DNA"/>
</dbReference>
<proteinExistence type="inferred from homology"/>
<name>A0ABN2IDB3_9MICO</name>
<feature type="transmembrane region" description="Helical" evidence="7">
    <location>
        <begin position="214"/>
        <end position="236"/>
    </location>
</feature>
<accession>A0ABN2IDB3</accession>
<evidence type="ECO:0000313" key="11">
    <source>
        <dbReference type="Proteomes" id="UP001501690"/>
    </source>
</evidence>
<protein>
    <submittedName>
        <fullName evidence="10">Carbohydrate ABC transporter permease</fullName>
    </submittedName>
</protein>
<dbReference type="CDD" id="cd06261">
    <property type="entry name" value="TM_PBP2"/>
    <property type="match status" value="1"/>
</dbReference>
<dbReference type="PANTHER" id="PTHR43744">
    <property type="entry name" value="ABC TRANSPORTER PERMEASE PROTEIN MG189-RELATED-RELATED"/>
    <property type="match status" value="1"/>
</dbReference>
<evidence type="ECO:0000256" key="8">
    <source>
        <dbReference type="SAM" id="MobiDB-lite"/>
    </source>
</evidence>
<gene>
    <name evidence="10" type="ORF">GCM10009808_21060</name>
</gene>
<keyword evidence="2 7" id="KW-0813">Transport</keyword>
<dbReference type="PROSITE" id="PS50928">
    <property type="entry name" value="ABC_TM1"/>
    <property type="match status" value="1"/>
</dbReference>
<dbReference type="InterPro" id="IPR035906">
    <property type="entry name" value="MetI-like_sf"/>
</dbReference>